<gene>
    <name evidence="1" type="ORF">APZ42_002722</name>
</gene>
<evidence type="ECO:0000313" key="2">
    <source>
        <dbReference type="Proteomes" id="UP000076858"/>
    </source>
</evidence>
<name>A0A164I2Z2_9CRUS</name>
<reference evidence="1 2" key="1">
    <citation type="submission" date="2016-03" db="EMBL/GenBank/DDBJ databases">
        <title>EvidentialGene: Evidence-directed Construction of Genes on Genomes.</title>
        <authorList>
            <person name="Gilbert D.G."/>
            <person name="Choi J.-H."/>
            <person name="Mockaitis K."/>
            <person name="Colbourne J."/>
            <person name="Pfrender M."/>
        </authorList>
    </citation>
    <scope>NUCLEOTIDE SEQUENCE [LARGE SCALE GENOMIC DNA]</scope>
    <source>
        <strain evidence="1 2">Xinb3</strain>
        <tissue evidence="1">Complete organism</tissue>
    </source>
</reference>
<sequence length="42" mass="4733">MSAATRLTLMYDSRQHCAPPYTDNVHDAASAARLLNRQSDKR</sequence>
<proteinExistence type="predicted"/>
<dbReference type="Proteomes" id="UP000076858">
    <property type="component" value="Unassembled WGS sequence"/>
</dbReference>
<dbReference type="OrthoDB" id="10261408at2759"/>
<dbReference type="AlphaFoldDB" id="A0A164I2Z2"/>
<comment type="caution">
    <text evidence="1">The sequence shown here is derived from an EMBL/GenBank/DDBJ whole genome shotgun (WGS) entry which is preliminary data.</text>
</comment>
<evidence type="ECO:0000313" key="1">
    <source>
        <dbReference type="EMBL" id="KZS00825.1"/>
    </source>
</evidence>
<organism evidence="1 2">
    <name type="scientific">Daphnia magna</name>
    <dbReference type="NCBI Taxonomy" id="35525"/>
    <lineage>
        <taxon>Eukaryota</taxon>
        <taxon>Metazoa</taxon>
        <taxon>Ecdysozoa</taxon>
        <taxon>Arthropoda</taxon>
        <taxon>Crustacea</taxon>
        <taxon>Branchiopoda</taxon>
        <taxon>Diplostraca</taxon>
        <taxon>Cladocera</taxon>
        <taxon>Anomopoda</taxon>
        <taxon>Daphniidae</taxon>
        <taxon>Daphnia</taxon>
    </lineage>
</organism>
<dbReference type="EMBL" id="LRGB01008410">
    <property type="protein sequence ID" value="KZS00825.1"/>
    <property type="molecule type" value="Genomic_DNA"/>
</dbReference>
<accession>A0A164I2Z2</accession>
<protein>
    <submittedName>
        <fullName evidence="1">Uncharacterized protein</fullName>
    </submittedName>
</protein>
<keyword evidence="2" id="KW-1185">Reference proteome</keyword>